<dbReference type="Proteomes" id="UP001597427">
    <property type="component" value="Unassembled WGS sequence"/>
</dbReference>
<keyword evidence="8" id="KW-1185">Reference proteome</keyword>
<dbReference type="EMBL" id="JBHUMO010000026">
    <property type="protein sequence ID" value="MFD2728589.1"/>
    <property type="molecule type" value="Genomic_DNA"/>
</dbReference>
<evidence type="ECO:0000256" key="1">
    <source>
        <dbReference type="ARBA" id="ARBA00022679"/>
    </source>
</evidence>
<keyword evidence="3" id="KW-0418">Kinase</keyword>
<dbReference type="NCBIfam" id="TIGR01378">
    <property type="entry name" value="thi_PPkinase"/>
    <property type="match status" value="1"/>
</dbReference>
<dbReference type="SUPFAM" id="SSF63999">
    <property type="entry name" value="Thiamin pyrophosphokinase, catalytic domain"/>
    <property type="match status" value="1"/>
</dbReference>
<evidence type="ECO:0000256" key="5">
    <source>
        <dbReference type="NCBIfam" id="TIGR01378"/>
    </source>
</evidence>
<comment type="caution">
    <text evidence="7">The sequence shown here is derived from an EMBL/GenBank/DDBJ whole genome shotgun (WGS) entry which is preliminary data.</text>
</comment>
<name>A0ABW5TI43_9ENTE</name>
<feature type="domain" description="Thiamin pyrophosphokinase thiamin-binding" evidence="6">
    <location>
        <begin position="141"/>
        <end position="205"/>
    </location>
</feature>
<dbReference type="InterPro" id="IPR036759">
    <property type="entry name" value="TPK_catalytic_sf"/>
</dbReference>
<dbReference type="PANTHER" id="PTHR41299:SF1">
    <property type="entry name" value="THIAMINE PYROPHOSPHOKINASE"/>
    <property type="match status" value="1"/>
</dbReference>
<dbReference type="RefSeq" id="WP_379980141.1">
    <property type="nucleotide sequence ID" value="NZ_JBHUMO010000026.1"/>
</dbReference>
<evidence type="ECO:0000256" key="2">
    <source>
        <dbReference type="ARBA" id="ARBA00022741"/>
    </source>
</evidence>
<dbReference type="Gene3D" id="3.40.50.10240">
    <property type="entry name" value="Thiamin pyrophosphokinase, catalytic domain"/>
    <property type="match status" value="1"/>
</dbReference>
<accession>A0ABW5TI43</accession>
<reference evidence="8" key="1">
    <citation type="journal article" date="2019" name="Int. J. Syst. Evol. Microbiol.">
        <title>The Global Catalogue of Microorganisms (GCM) 10K type strain sequencing project: providing services to taxonomists for standard genome sequencing and annotation.</title>
        <authorList>
            <consortium name="The Broad Institute Genomics Platform"/>
            <consortium name="The Broad Institute Genome Sequencing Center for Infectious Disease"/>
            <person name="Wu L."/>
            <person name="Ma J."/>
        </authorList>
    </citation>
    <scope>NUCLEOTIDE SEQUENCE [LARGE SCALE GENOMIC DNA]</scope>
    <source>
        <strain evidence="8">TISTR 932</strain>
    </source>
</reference>
<evidence type="ECO:0000313" key="7">
    <source>
        <dbReference type="EMBL" id="MFD2728589.1"/>
    </source>
</evidence>
<dbReference type="InterPro" id="IPR007373">
    <property type="entry name" value="Thiamin_PyroPKinase_B1-bd"/>
</dbReference>
<evidence type="ECO:0000256" key="3">
    <source>
        <dbReference type="ARBA" id="ARBA00022777"/>
    </source>
</evidence>
<organism evidence="7 8">
    <name type="scientific">Enterococcus camelliae</name>
    <dbReference type="NCBI Taxonomy" id="453959"/>
    <lineage>
        <taxon>Bacteria</taxon>
        <taxon>Bacillati</taxon>
        <taxon>Bacillota</taxon>
        <taxon>Bacilli</taxon>
        <taxon>Lactobacillales</taxon>
        <taxon>Enterococcaceae</taxon>
        <taxon>Enterococcus</taxon>
    </lineage>
</organism>
<keyword evidence="2" id="KW-0547">Nucleotide-binding</keyword>
<proteinExistence type="predicted"/>
<dbReference type="PANTHER" id="PTHR41299">
    <property type="entry name" value="THIAMINE PYROPHOSPHOKINASE"/>
    <property type="match status" value="1"/>
</dbReference>
<dbReference type="Pfam" id="PF04263">
    <property type="entry name" value="TPK_catalytic"/>
    <property type="match status" value="1"/>
</dbReference>
<gene>
    <name evidence="7" type="ORF">ACFSR0_03990</name>
</gene>
<dbReference type="GO" id="GO:0004788">
    <property type="term" value="F:thiamine diphosphokinase activity"/>
    <property type="evidence" value="ECO:0007669"/>
    <property type="project" value="UniProtKB-EC"/>
</dbReference>
<dbReference type="Pfam" id="PF04265">
    <property type="entry name" value="TPK_B1_binding"/>
    <property type="match status" value="1"/>
</dbReference>
<dbReference type="EC" id="2.7.6.2" evidence="5"/>
<keyword evidence="4" id="KW-0067">ATP-binding</keyword>
<dbReference type="InterPro" id="IPR006282">
    <property type="entry name" value="Thi_PPkinase"/>
</dbReference>
<sequence length="211" mass="23923">MKILLVGGAPKETWPVLAEHYDYYIGVDRGALFLLEENRPLNAAIGDFDSLSKEEFEHVASNADILKQSKPEKDDTDTQLGLLHAIQVEPEASIEMIGLTGGRLDHFLANLWLPLEPRFQPHAMNFILRDRTNTLRYYLPGMYTIHKELGMKYLAYCCLTPVEELTLIDSKYTLTKQTVKYPISYASNEFLTNEASFSFSSGIVLVIQSKD</sequence>
<evidence type="ECO:0000256" key="4">
    <source>
        <dbReference type="ARBA" id="ARBA00022840"/>
    </source>
</evidence>
<dbReference type="InterPro" id="IPR007371">
    <property type="entry name" value="TPK_catalytic"/>
</dbReference>
<evidence type="ECO:0000313" key="8">
    <source>
        <dbReference type="Proteomes" id="UP001597427"/>
    </source>
</evidence>
<keyword evidence="1 7" id="KW-0808">Transferase</keyword>
<protein>
    <recommendedName>
        <fullName evidence="5">Thiamine diphosphokinase</fullName>
        <ecNumber evidence="5">2.7.6.2</ecNumber>
    </recommendedName>
</protein>
<evidence type="ECO:0000259" key="6">
    <source>
        <dbReference type="SMART" id="SM00983"/>
    </source>
</evidence>
<dbReference type="CDD" id="cd07995">
    <property type="entry name" value="TPK"/>
    <property type="match status" value="1"/>
</dbReference>
<dbReference type="SMART" id="SM00983">
    <property type="entry name" value="TPK_B1_binding"/>
    <property type="match status" value="1"/>
</dbReference>
<dbReference type="InterPro" id="IPR053149">
    <property type="entry name" value="TPK"/>
</dbReference>